<dbReference type="EMBL" id="CP042301">
    <property type="protein sequence ID" value="QDZ00243.1"/>
    <property type="molecule type" value="Genomic_DNA"/>
</dbReference>
<name>A0A5B8KXB5_9HYPH</name>
<protein>
    <submittedName>
        <fullName evidence="1">Uncharacterized protein</fullName>
    </submittedName>
</protein>
<proteinExistence type="predicted"/>
<dbReference type="RefSeq" id="WP_146298891.1">
    <property type="nucleotide sequence ID" value="NZ_CP042301.2"/>
</dbReference>
<keyword evidence="2" id="KW-1185">Reference proteome</keyword>
<sequence>MNAPTLHPRDLPPEILSALEEALKITAWRDGAPKRCPRRACRRDGACHLKLDANVAHDCGGHLSARAECNAVDMLTFIHRLATRNPPNPAPDFELPDFNAFD</sequence>
<reference evidence="1" key="1">
    <citation type="submission" date="2020-04" db="EMBL/GenBank/DDBJ databases">
        <title>Nitratireductor sp. nov. isolated from mangrove soil.</title>
        <authorList>
            <person name="Ye Y."/>
        </authorList>
    </citation>
    <scope>NUCLEOTIDE SEQUENCE</scope>
    <source>
        <strain evidence="1">SY7</strain>
    </source>
</reference>
<dbReference type="Proteomes" id="UP000321389">
    <property type="component" value="Chromosome"/>
</dbReference>
<dbReference type="KEGG" id="niy:FQ775_07555"/>
<gene>
    <name evidence="1" type="ORF">FQ775_07555</name>
</gene>
<evidence type="ECO:0000313" key="2">
    <source>
        <dbReference type="Proteomes" id="UP000321389"/>
    </source>
</evidence>
<evidence type="ECO:0000313" key="1">
    <source>
        <dbReference type="EMBL" id="QDZ00243.1"/>
    </source>
</evidence>
<dbReference type="AlphaFoldDB" id="A0A5B8KXB5"/>
<accession>A0A5B8KXB5</accession>
<organism evidence="1 2">
    <name type="scientific">Nitratireductor mangrovi</name>
    <dbReference type="NCBI Taxonomy" id="2599600"/>
    <lineage>
        <taxon>Bacteria</taxon>
        <taxon>Pseudomonadati</taxon>
        <taxon>Pseudomonadota</taxon>
        <taxon>Alphaproteobacteria</taxon>
        <taxon>Hyphomicrobiales</taxon>
        <taxon>Phyllobacteriaceae</taxon>
        <taxon>Nitratireductor</taxon>
    </lineage>
</organism>